<organism evidence="1 2">
    <name type="scientific">Aquincola tertiaricarbonis</name>
    <dbReference type="NCBI Taxonomy" id="391953"/>
    <lineage>
        <taxon>Bacteria</taxon>
        <taxon>Pseudomonadati</taxon>
        <taxon>Pseudomonadota</taxon>
        <taxon>Betaproteobacteria</taxon>
        <taxon>Burkholderiales</taxon>
        <taxon>Sphaerotilaceae</taxon>
        <taxon>Aquincola</taxon>
    </lineage>
</organism>
<evidence type="ECO:0000313" key="2">
    <source>
        <dbReference type="Proteomes" id="UP001056201"/>
    </source>
</evidence>
<protein>
    <submittedName>
        <fullName evidence="1">Uncharacterized protein</fullName>
    </submittedName>
</protein>
<dbReference type="Proteomes" id="UP001056201">
    <property type="component" value="Chromosome 2"/>
</dbReference>
<sequence length="243" mass="26565">MTFESTLPFGTPDLMRVSDFQRYLDELVLTERSEGVPGFTASLSPSLMMDLQRVEQTGQTADVLVVIAASLRHGHSLAVHLQSGEKVLPLTVFPAQQLAHCPVPLEELLGGRLSDLRVMHVEPAVLRPPGDPQAALVGDRHLYHPLPQLTWDMALRGARDELLPEIAGQAAYRISPGTDLRNLGLSGTLLAAVQRLQRQSINLRDLAEWPGFDRVRAARLLNALYLQAGLIVSRTHPAATGGR</sequence>
<keyword evidence="2" id="KW-1185">Reference proteome</keyword>
<name>A0ABY4SFA3_AQUTE</name>
<dbReference type="RefSeq" id="WP_250198190.1">
    <property type="nucleotide sequence ID" value="NZ_CP097636.1"/>
</dbReference>
<evidence type="ECO:0000313" key="1">
    <source>
        <dbReference type="EMBL" id="URI09980.1"/>
    </source>
</evidence>
<reference evidence="1" key="1">
    <citation type="submission" date="2022-05" db="EMBL/GenBank/DDBJ databases">
        <title>An RpoN-dependent PEP-CTERM gene is involved in floc formation of an Aquincola tertiaricarbonis strain.</title>
        <authorList>
            <person name="Qiu D."/>
            <person name="Xia M."/>
        </authorList>
    </citation>
    <scope>NUCLEOTIDE SEQUENCE</scope>
    <source>
        <strain evidence="1">RN12</strain>
    </source>
</reference>
<dbReference type="EMBL" id="CP097636">
    <property type="protein sequence ID" value="URI09980.1"/>
    <property type="molecule type" value="Genomic_DNA"/>
</dbReference>
<accession>A0ABY4SFA3</accession>
<gene>
    <name evidence="1" type="ORF">MW290_31070</name>
</gene>
<proteinExistence type="predicted"/>